<dbReference type="EMBL" id="VIGC01000034">
    <property type="protein sequence ID" value="TQE93705.1"/>
    <property type="molecule type" value="Genomic_DNA"/>
</dbReference>
<sequence length="221" mass="24341">MFAGALPPVCTGEAKGVAIQAVIFDVGGVLIRTEDRSQRAALERQYGLRPGEADELVFNSEAGLRAQQGAITTGELWRWVQERLGLDDQALRAFQRAFWAGDRLDEALVAFIRRLKPRYQTAIISNATDNLLEVVRERYPMADAFDVIVGSAYEGIMKPDPAIFWRTLERLGREPAEAVFIDDFPHNVAGARAVGMHAIHFTPGMDLPQALAALGVRPAEP</sequence>
<dbReference type="Gene3D" id="3.40.50.1000">
    <property type="entry name" value="HAD superfamily/HAD-like"/>
    <property type="match status" value="1"/>
</dbReference>
<protein>
    <submittedName>
        <fullName evidence="1">HAD family phosphatase</fullName>
    </submittedName>
</protein>
<dbReference type="Proteomes" id="UP000317371">
    <property type="component" value="Unassembled WGS sequence"/>
</dbReference>
<dbReference type="InterPro" id="IPR006439">
    <property type="entry name" value="HAD-SF_hydro_IA"/>
</dbReference>
<dbReference type="InParanoid" id="A0A540VAF7"/>
<dbReference type="Pfam" id="PF00702">
    <property type="entry name" value="Hydrolase"/>
    <property type="match status" value="1"/>
</dbReference>
<dbReference type="SFLD" id="SFLDG01129">
    <property type="entry name" value="C1.5:_HAD__Beta-PGM__Phosphata"/>
    <property type="match status" value="1"/>
</dbReference>
<dbReference type="PANTHER" id="PTHR43611:SF3">
    <property type="entry name" value="FLAVIN MONONUCLEOTIDE HYDROLASE 1, CHLOROPLATIC"/>
    <property type="match status" value="1"/>
</dbReference>
<keyword evidence="2" id="KW-1185">Reference proteome</keyword>
<dbReference type="OrthoDB" id="9795007at2"/>
<dbReference type="CDD" id="cd02603">
    <property type="entry name" value="HAD_sEH-N_like"/>
    <property type="match status" value="1"/>
</dbReference>
<dbReference type="SFLD" id="SFLDS00003">
    <property type="entry name" value="Haloacid_Dehalogenase"/>
    <property type="match status" value="1"/>
</dbReference>
<evidence type="ECO:0000313" key="2">
    <source>
        <dbReference type="Proteomes" id="UP000317371"/>
    </source>
</evidence>
<dbReference type="NCBIfam" id="TIGR01509">
    <property type="entry name" value="HAD-SF-IA-v3"/>
    <property type="match status" value="1"/>
</dbReference>
<gene>
    <name evidence="1" type="ORF">FKZ61_20040</name>
</gene>
<evidence type="ECO:0000313" key="1">
    <source>
        <dbReference type="EMBL" id="TQE93705.1"/>
    </source>
</evidence>
<dbReference type="InterPro" id="IPR036412">
    <property type="entry name" value="HAD-like_sf"/>
</dbReference>
<dbReference type="PANTHER" id="PTHR43611">
    <property type="entry name" value="ALPHA-D-GLUCOSE 1-PHOSPHATE PHOSPHATASE"/>
    <property type="match status" value="1"/>
</dbReference>
<accession>A0A540VAF7</accession>
<dbReference type="SUPFAM" id="SSF56784">
    <property type="entry name" value="HAD-like"/>
    <property type="match status" value="1"/>
</dbReference>
<comment type="caution">
    <text evidence="1">The sequence shown here is derived from an EMBL/GenBank/DDBJ whole genome shotgun (WGS) entry which is preliminary data.</text>
</comment>
<name>A0A540VAF7_9CHLR</name>
<dbReference type="AlphaFoldDB" id="A0A540VAF7"/>
<dbReference type="PRINTS" id="PR00413">
    <property type="entry name" value="HADHALOGNASE"/>
</dbReference>
<dbReference type="InterPro" id="IPR023214">
    <property type="entry name" value="HAD_sf"/>
</dbReference>
<proteinExistence type="predicted"/>
<organism evidence="1 2">
    <name type="scientific">Litorilinea aerophila</name>
    <dbReference type="NCBI Taxonomy" id="1204385"/>
    <lineage>
        <taxon>Bacteria</taxon>
        <taxon>Bacillati</taxon>
        <taxon>Chloroflexota</taxon>
        <taxon>Caldilineae</taxon>
        <taxon>Caldilineales</taxon>
        <taxon>Caldilineaceae</taxon>
        <taxon>Litorilinea</taxon>
    </lineage>
</organism>
<reference evidence="1 2" key="1">
    <citation type="submission" date="2019-06" db="EMBL/GenBank/DDBJ databases">
        <title>Genome sequence of Litorilinea aerophila BAA-2444.</title>
        <authorList>
            <person name="Maclea K.S."/>
            <person name="Maurais E.G."/>
            <person name="Iannazzi L.C."/>
        </authorList>
    </citation>
    <scope>NUCLEOTIDE SEQUENCE [LARGE SCALE GENOMIC DNA]</scope>
    <source>
        <strain evidence="1 2">ATCC BAA-2444</strain>
    </source>
</reference>